<dbReference type="SMART" id="SM00088">
    <property type="entry name" value="PINT"/>
    <property type="match status" value="1"/>
</dbReference>
<dbReference type="SUPFAM" id="SSF46785">
    <property type="entry name" value="Winged helix' DNA-binding domain"/>
    <property type="match status" value="1"/>
</dbReference>
<dbReference type="GO" id="GO:0008541">
    <property type="term" value="C:proteasome regulatory particle, lid subcomplex"/>
    <property type="evidence" value="ECO:0007669"/>
    <property type="project" value="TreeGrafter"/>
</dbReference>
<name>H0GEN1_SACCK</name>
<dbReference type="HOGENOM" id="CLU_042989_0_0_1"/>
<evidence type="ECO:0000256" key="1">
    <source>
        <dbReference type="ARBA" id="ARBA00006207"/>
    </source>
</evidence>
<evidence type="ECO:0000313" key="4">
    <source>
        <dbReference type="EMBL" id="EHN07715.1"/>
    </source>
</evidence>
<dbReference type="InterPro" id="IPR000717">
    <property type="entry name" value="PCI_dom"/>
</dbReference>
<dbReference type="GO" id="GO:0006511">
    <property type="term" value="P:ubiquitin-dependent protein catabolic process"/>
    <property type="evidence" value="ECO:0007669"/>
    <property type="project" value="TreeGrafter"/>
</dbReference>
<dbReference type="EMBL" id="AGVY01000015">
    <property type="protein sequence ID" value="EHN07715.1"/>
    <property type="molecule type" value="Genomic_DNA"/>
</dbReference>
<dbReference type="Pfam" id="PF01399">
    <property type="entry name" value="PCI"/>
    <property type="match status" value="1"/>
</dbReference>
<dbReference type="InterPro" id="IPR036390">
    <property type="entry name" value="WH_DNA-bd_sf"/>
</dbReference>
<dbReference type="Pfam" id="PF18261">
    <property type="entry name" value="Rpn9_C"/>
    <property type="match status" value="1"/>
</dbReference>
<keyword evidence="5" id="KW-1185">Reference proteome</keyword>
<accession>H0GEN1</accession>
<dbReference type="PANTHER" id="PTHR10539">
    <property type="entry name" value="26S PROTEASOME NON-ATPASE REGULATORY SUBUNIT 13"/>
    <property type="match status" value="1"/>
</dbReference>
<dbReference type="GO" id="GO:0005634">
    <property type="term" value="C:nucleus"/>
    <property type="evidence" value="ECO:0007669"/>
    <property type="project" value="TreeGrafter"/>
</dbReference>
<reference evidence="4 5" key="1">
    <citation type="journal article" date="2012" name="FEMS Yeast Res.">
        <title>The genome sequence of the wine yeast VIN7 reveals an allotriploid hybrid genome with Saccharomyces cerevisiae and Saccharomyces kudriavzevii origins.</title>
        <authorList>
            <person name="Borneman A.R."/>
            <person name="Desany B.A."/>
            <person name="Riches D."/>
            <person name="Affourtit J.P."/>
            <person name="Forgan A.H."/>
            <person name="Pretorius I.S."/>
            <person name="Egholm M."/>
            <person name="Chambers P.J."/>
        </authorList>
    </citation>
    <scope>NUCLEOTIDE SEQUENCE [LARGE SCALE GENOMIC DNA]</scope>
    <source>
        <strain evidence="4 5">VIN7</strain>
    </source>
</reference>
<evidence type="ECO:0000259" key="3">
    <source>
        <dbReference type="PROSITE" id="PS50250"/>
    </source>
</evidence>
<dbReference type="InterPro" id="IPR035298">
    <property type="entry name" value="PSMD13"/>
</dbReference>
<feature type="domain" description="PCI" evidence="3">
    <location>
        <begin position="187"/>
        <end position="355"/>
    </location>
</feature>
<gene>
    <name evidence="4" type="ORF">VIN7_1115</name>
</gene>
<dbReference type="InterPro" id="IPR054179">
    <property type="entry name" value="PSD13_N"/>
</dbReference>
<dbReference type="Pfam" id="PF22037">
    <property type="entry name" value="PSD13_N"/>
    <property type="match status" value="1"/>
</dbReference>
<evidence type="ECO:0000313" key="5">
    <source>
        <dbReference type="Proteomes" id="UP000009009"/>
    </source>
</evidence>
<dbReference type="AlphaFoldDB" id="H0GEN1"/>
<protein>
    <submittedName>
        <fullName evidence="4">Rpn9p</fullName>
    </submittedName>
</protein>
<dbReference type="PANTHER" id="PTHR10539:SF0">
    <property type="entry name" value="26S PROTEASOME NON-ATPASE REGULATORY SUBUNIT 13"/>
    <property type="match status" value="1"/>
</dbReference>
<evidence type="ECO:0000256" key="2">
    <source>
        <dbReference type="ARBA" id="ARBA00022942"/>
    </source>
</evidence>
<dbReference type="OrthoDB" id="1093at2759"/>
<keyword evidence="2" id="KW-0647">Proteasome</keyword>
<dbReference type="GO" id="GO:0005829">
    <property type="term" value="C:cytosol"/>
    <property type="evidence" value="ECO:0007669"/>
    <property type="project" value="TreeGrafter"/>
</dbReference>
<dbReference type="PhylomeDB" id="H0GEN1"/>
<dbReference type="GO" id="GO:0005198">
    <property type="term" value="F:structural molecule activity"/>
    <property type="evidence" value="ECO:0007669"/>
    <property type="project" value="TreeGrafter"/>
</dbReference>
<comment type="similarity">
    <text evidence="1">Belongs to the proteasome subunit S11 family.</text>
</comment>
<sequence length="432" mass="50506">MFNNHEIDTILSTLRMEADPSLHPLFEQFEKFYEEKLWFQLSESLTKFFDDAKSTPLRLRLYDNFVSKFYDKINQLSVVKYLLASLKDSKDFDESLKYLDDLKAQFQELDSKKQRNNGSKDHGDGILLIDSEIARTYLLKNDLVKARDLLDDLEKTLDKKDSIPLRITNSFYSTNSQYFKFKNDFNSFYYTSLLYLSTLEPSTSITLAERQQLAYDLSISALLGDKIYNFGELLHHPIMETIVNDSNYDWLFQLLNALTVGDFDKFDSLIKVQISKIPILAQHESFLRQKICLMTLIETVFVKNIRMLSFEDISKATHLPKDNVEHLVMRAISLGLLKGSIDQVNELVTISWVQPRIISGDQITKMKDRLVEWNDQVEKLGKKNGSSWPIHLGLGHWQLYIKHTRTHIYKCRNKINYQQILSKIYFATLPFL</sequence>
<dbReference type="InterPro" id="IPR040798">
    <property type="entry name" value="Rpn9_C"/>
</dbReference>
<comment type="caution">
    <text evidence="4">The sequence shown here is derived from an EMBL/GenBank/DDBJ whole genome shotgun (WGS) entry which is preliminary data.</text>
</comment>
<dbReference type="Proteomes" id="UP000009009">
    <property type="component" value="Unassembled WGS sequence"/>
</dbReference>
<proteinExistence type="inferred from homology"/>
<dbReference type="PROSITE" id="PS50250">
    <property type="entry name" value="PCI"/>
    <property type="match status" value="1"/>
</dbReference>
<organism evidence="4 5">
    <name type="scientific">Saccharomyces cerevisiae x Saccharomyces kudriavzevii (strain VIN7)</name>
    <name type="common">Yeast</name>
    <dbReference type="NCBI Taxonomy" id="1095631"/>
    <lineage>
        <taxon>Eukaryota</taxon>
        <taxon>Fungi</taxon>
        <taxon>Dikarya</taxon>
        <taxon>Ascomycota</taxon>
        <taxon>Saccharomycotina</taxon>
        <taxon>Saccharomycetes</taxon>
        <taxon>Saccharomycetales</taxon>
        <taxon>Saccharomycetaceae</taxon>
        <taxon>Saccharomyces</taxon>
    </lineage>
</organism>